<feature type="domain" description="Capsule synthesis protein CapA" evidence="4">
    <location>
        <begin position="60"/>
        <end position="287"/>
    </location>
</feature>
<evidence type="ECO:0000256" key="1">
    <source>
        <dbReference type="ARBA" id="ARBA00005662"/>
    </source>
</evidence>
<accession>A0ABV1JDU0</accession>
<keyword evidence="3" id="KW-0732">Signal</keyword>
<dbReference type="PANTHER" id="PTHR33393">
    <property type="entry name" value="POLYGLUTAMINE SYNTHESIS ACCESSORY PROTEIN RV0574C-RELATED"/>
    <property type="match status" value="1"/>
</dbReference>
<reference evidence="5 6" key="1">
    <citation type="submission" date="2024-04" db="EMBL/GenBank/DDBJ databases">
        <title>Human intestinal bacterial collection.</title>
        <authorList>
            <person name="Pauvert C."/>
            <person name="Hitch T.C.A."/>
            <person name="Clavel T."/>
        </authorList>
    </citation>
    <scope>NUCLEOTIDE SEQUENCE [LARGE SCALE GENOMIC DNA]</scope>
    <source>
        <strain evidence="5 6">CLA-KB-H42</strain>
    </source>
</reference>
<evidence type="ECO:0000313" key="6">
    <source>
        <dbReference type="Proteomes" id="UP001487305"/>
    </source>
</evidence>
<keyword evidence="6" id="KW-1185">Reference proteome</keyword>
<evidence type="ECO:0000313" key="5">
    <source>
        <dbReference type="EMBL" id="MEQ3363035.1"/>
    </source>
</evidence>
<dbReference type="SUPFAM" id="SSF56300">
    <property type="entry name" value="Metallo-dependent phosphatases"/>
    <property type="match status" value="1"/>
</dbReference>
<protein>
    <submittedName>
        <fullName evidence="5">CapA family protein</fullName>
        <ecNumber evidence="5">3.1.-.-</ecNumber>
    </submittedName>
</protein>
<dbReference type="Gene3D" id="3.60.21.10">
    <property type="match status" value="1"/>
</dbReference>
<comment type="caution">
    <text evidence="5">The sequence shown here is derived from an EMBL/GenBank/DDBJ whole genome shotgun (WGS) entry which is preliminary data.</text>
</comment>
<feature type="chain" id="PRO_5046435716" evidence="3">
    <location>
        <begin position="20"/>
        <end position="361"/>
    </location>
</feature>
<dbReference type="InterPro" id="IPR052169">
    <property type="entry name" value="CW_Biosynth-Accessory"/>
</dbReference>
<dbReference type="RefSeq" id="WP_349227473.1">
    <property type="nucleotide sequence ID" value="NZ_JBBNOP010000006.1"/>
</dbReference>
<sequence>MLIALVVLLALVVGGVASAYALVQSASPQSGAPAGGDSLAVSEGSFEPPAASVEEPTSITITFAGDCTLGTEESFDYESSFTGYYDAQGPDYFFANVKSIFEADDLTVSNCEGVLTEATTREDKEYAYKGAPLYAEIFARSSVEATTVSNNHIYDYGWNSRGDTLAALDAAGVTAFGDEIVAYRDVKGVKVALIGANMLSLGLGIQDQVVANIQTAQNEGAQIIIVFMHWGVMREYNPTDDQIALAHSAIDAGATVVVGSHQHVLQGYEKYNGRYIIYGLGNFCYGGSRTLFDPDCYIFQQTFTVAEGGIETDDAVEFIPCLISSNSERNNYQPTIAEGADKERIEAKIADSNASIASRAE</sequence>
<proteinExistence type="inferred from homology"/>
<dbReference type="Proteomes" id="UP001487305">
    <property type="component" value="Unassembled WGS sequence"/>
</dbReference>
<dbReference type="EMBL" id="JBBNOP010000006">
    <property type="protein sequence ID" value="MEQ3363035.1"/>
    <property type="molecule type" value="Genomic_DNA"/>
</dbReference>
<dbReference type="GO" id="GO:0016787">
    <property type="term" value="F:hydrolase activity"/>
    <property type="evidence" value="ECO:0007669"/>
    <property type="project" value="UniProtKB-KW"/>
</dbReference>
<dbReference type="InterPro" id="IPR029052">
    <property type="entry name" value="Metallo-depent_PP-like"/>
</dbReference>
<feature type="region of interest" description="Disordered" evidence="2">
    <location>
        <begin position="29"/>
        <end position="52"/>
    </location>
</feature>
<dbReference type="CDD" id="cd07381">
    <property type="entry name" value="MPP_CapA"/>
    <property type="match status" value="1"/>
</dbReference>
<name>A0ABV1JDU0_9ACTN</name>
<keyword evidence="5" id="KW-0378">Hydrolase</keyword>
<dbReference type="InterPro" id="IPR019079">
    <property type="entry name" value="Capsule_synth_CapA"/>
</dbReference>
<evidence type="ECO:0000256" key="3">
    <source>
        <dbReference type="SAM" id="SignalP"/>
    </source>
</evidence>
<comment type="similarity">
    <text evidence="1">Belongs to the CapA family.</text>
</comment>
<evidence type="ECO:0000259" key="4">
    <source>
        <dbReference type="SMART" id="SM00854"/>
    </source>
</evidence>
<evidence type="ECO:0000256" key="2">
    <source>
        <dbReference type="SAM" id="MobiDB-lite"/>
    </source>
</evidence>
<dbReference type="PANTHER" id="PTHR33393:SF13">
    <property type="entry name" value="PGA BIOSYNTHESIS PROTEIN CAPA"/>
    <property type="match status" value="1"/>
</dbReference>
<dbReference type="EC" id="3.1.-.-" evidence="5"/>
<organism evidence="5 6">
    <name type="scientific">Raoultibacter massiliensis</name>
    <dbReference type="NCBI Taxonomy" id="1852371"/>
    <lineage>
        <taxon>Bacteria</taxon>
        <taxon>Bacillati</taxon>
        <taxon>Actinomycetota</taxon>
        <taxon>Coriobacteriia</taxon>
        <taxon>Eggerthellales</taxon>
        <taxon>Eggerthellaceae</taxon>
        <taxon>Raoultibacter</taxon>
    </lineage>
</organism>
<dbReference type="SMART" id="SM00854">
    <property type="entry name" value="PGA_cap"/>
    <property type="match status" value="1"/>
</dbReference>
<gene>
    <name evidence="5" type="ORF">AAA083_08610</name>
</gene>
<dbReference type="Pfam" id="PF09587">
    <property type="entry name" value="PGA_cap"/>
    <property type="match status" value="1"/>
</dbReference>
<feature type="signal peptide" evidence="3">
    <location>
        <begin position="1"/>
        <end position="19"/>
    </location>
</feature>